<keyword evidence="1" id="KW-0472">Membrane</keyword>
<evidence type="ECO:0000313" key="3">
    <source>
        <dbReference type="EMBL" id="WSA32686.1"/>
    </source>
</evidence>
<proteinExistence type="predicted"/>
<dbReference type="EMBL" id="CP109071">
    <property type="protein sequence ID" value="WSA32686.1"/>
    <property type="molecule type" value="Genomic_DNA"/>
</dbReference>
<protein>
    <submittedName>
        <fullName evidence="2">Uncharacterized protein</fullName>
    </submittedName>
</protein>
<dbReference type="EMBL" id="FMIC01000002">
    <property type="protein sequence ID" value="SCL73545.1"/>
    <property type="molecule type" value="Genomic_DNA"/>
</dbReference>
<sequence>MIEPLRDDHDGGEPRYESVERTGFVLAAAALAVGILHVDLIAWRAALAAVIGGRPAKLVRR</sequence>
<reference evidence="2 4" key="1">
    <citation type="submission" date="2016-06" db="EMBL/GenBank/DDBJ databases">
        <authorList>
            <person name="Kjaerup R.B."/>
            <person name="Dalgaard T.S."/>
            <person name="Juul-Madsen H.R."/>
        </authorList>
    </citation>
    <scope>NUCLEOTIDE SEQUENCE [LARGE SCALE GENOMIC DNA]</scope>
    <source>
        <strain evidence="2 4">DSM 43363</strain>
    </source>
</reference>
<dbReference type="Proteomes" id="UP001334804">
    <property type="component" value="Chromosome"/>
</dbReference>
<evidence type="ECO:0000313" key="4">
    <source>
        <dbReference type="Proteomes" id="UP000199343"/>
    </source>
</evidence>
<dbReference type="Proteomes" id="UP000199343">
    <property type="component" value="Unassembled WGS sequence"/>
</dbReference>
<evidence type="ECO:0000256" key="1">
    <source>
        <dbReference type="SAM" id="Phobius"/>
    </source>
</evidence>
<keyword evidence="5" id="KW-1185">Reference proteome</keyword>
<reference evidence="3 5" key="2">
    <citation type="submission" date="2022-10" db="EMBL/GenBank/DDBJ databases">
        <title>The complete genomes of actinobacterial strains from the NBC collection.</title>
        <authorList>
            <person name="Joergensen T.S."/>
            <person name="Alvarez Arevalo M."/>
            <person name="Sterndorff E.B."/>
            <person name="Faurdal D."/>
            <person name="Vuksanovic O."/>
            <person name="Mourched A.-S."/>
            <person name="Charusanti P."/>
            <person name="Shaw S."/>
            <person name="Blin K."/>
            <person name="Weber T."/>
        </authorList>
    </citation>
    <scope>NUCLEOTIDE SEQUENCE [LARGE SCALE GENOMIC DNA]</scope>
    <source>
        <strain evidence="3 5">NBC 01809</strain>
    </source>
</reference>
<accession>A0A1C6W4N8</accession>
<dbReference type="RefSeq" id="WP_091632334.1">
    <property type="nucleotide sequence ID" value="NZ_CP109071.1"/>
</dbReference>
<keyword evidence="1" id="KW-0812">Transmembrane</keyword>
<organism evidence="2 4">
    <name type="scientific">Micromonospora peucetia</name>
    <dbReference type="NCBI Taxonomy" id="47871"/>
    <lineage>
        <taxon>Bacteria</taxon>
        <taxon>Bacillati</taxon>
        <taxon>Actinomycetota</taxon>
        <taxon>Actinomycetes</taxon>
        <taxon>Micromonosporales</taxon>
        <taxon>Micromonosporaceae</taxon>
        <taxon>Micromonospora</taxon>
    </lineage>
</organism>
<name>A0A1C6W4N8_9ACTN</name>
<evidence type="ECO:0000313" key="5">
    <source>
        <dbReference type="Proteomes" id="UP001334804"/>
    </source>
</evidence>
<keyword evidence="1" id="KW-1133">Transmembrane helix</keyword>
<gene>
    <name evidence="2" type="ORF">GA0070608_5839</name>
    <name evidence="3" type="ORF">OIE14_00940</name>
</gene>
<evidence type="ECO:0000313" key="2">
    <source>
        <dbReference type="EMBL" id="SCL73545.1"/>
    </source>
</evidence>
<dbReference type="AlphaFoldDB" id="A0A1C6W4N8"/>
<feature type="transmembrane region" description="Helical" evidence="1">
    <location>
        <begin position="24"/>
        <end position="51"/>
    </location>
</feature>